<sequence length="106" mass="11618">MKTFAVLVTIALLGLVSTSVAFKDPLGKLRKQVCDACVELVTKAEKAEGNLDDYLNTHVSKVCDHAVLLLFKQVCVVVLTDMSIDLEKSIKEQLPPKEACQNVKLC</sequence>
<dbReference type="EMBL" id="AZBU02000004">
    <property type="protein sequence ID" value="TKR81452.1"/>
    <property type="molecule type" value="Genomic_DNA"/>
</dbReference>
<keyword evidence="1" id="KW-1015">Disulfide bond</keyword>
<name>A0A4U5NFH9_STECR</name>
<feature type="signal peptide" evidence="2">
    <location>
        <begin position="1"/>
        <end position="21"/>
    </location>
</feature>
<feature type="domain" description="Saposin B-type" evidence="3">
    <location>
        <begin position="30"/>
        <end position="106"/>
    </location>
</feature>
<protein>
    <recommendedName>
        <fullName evidence="3">Saposin B-type domain-containing protein</fullName>
    </recommendedName>
</protein>
<organism evidence="4">
    <name type="scientific">Steinernema carpocapsae</name>
    <name type="common">Entomopathogenic nematode</name>
    <dbReference type="NCBI Taxonomy" id="34508"/>
    <lineage>
        <taxon>Eukaryota</taxon>
        <taxon>Metazoa</taxon>
        <taxon>Ecdysozoa</taxon>
        <taxon>Nematoda</taxon>
        <taxon>Chromadorea</taxon>
        <taxon>Rhabditida</taxon>
        <taxon>Tylenchina</taxon>
        <taxon>Panagrolaimomorpha</taxon>
        <taxon>Strongyloidoidea</taxon>
        <taxon>Steinernematidae</taxon>
        <taxon>Steinernema</taxon>
    </lineage>
</organism>
<feature type="chain" id="PRO_5020428832" description="Saposin B-type domain-containing protein" evidence="2">
    <location>
        <begin position="22"/>
        <end position="106"/>
    </location>
</feature>
<evidence type="ECO:0000256" key="2">
    <source>
        <dbReference type="SAM" id="SignalP"/>
    </source>
</evidence>
<dbReference type="PROSITE" id="PS50015">
    <property type="entry name" value="SAP_B"/>
    <property type="match status" value="1"/>
</dbReference>
<evidence type="ECO:0000313" key="4">
    <source>
        <dbReference type="EMBL" id="TKR81452.1"/>
    </source>
</evidence>
<reference evidence="4" key="3">
    <citation type="journal article" date="2019" name="G3 (Bethesda)">
        <title>Hybrid Assembly of the Genome of the Entomopathogenic Nematode Steinernema carpocapsae Identifies the X-Chromosome.</title>
        <authorList>
            <person name="Serra L."/>
            <person name="Macchietto M."/>
            <person name="Macias-Munoz A."/>
            <person name="McGill C.J."/>
            <person name="Rodriguez I.M."/>
            <person name="Rodriguez B."/>
            <person name="Murad R."/>
            <person name="Mortazavi A."/>
        </authorList>
    </citation>
    <scope>NUCLEOTIDE SEQUENCE</scope>
    <source>
        <strain evidence="4">ALL</strain>
    </source>
</reference>
<evidence type="ECO:0000259" key="3">
    <source>
        <dbReference type="PROSITE" id="PS50015"/>
    </source>
</evidence>
<comment type="caution">
    <text evidence="4">The sequence shown here is derived from an EMBL/GenBank/DDBJ whole genome shotgun (WGS) entry which is preliminary data.</text>
</comment>
<reference evidence="4" key="1">
    <citation type="submission" date="2013-11" db="EMBL/GenBank/DDBJ databases">
        <authorList>
            <person name="Sternberg P."/>
            <person name="Dillman A."/>
            <person name="Macchietto M."/>
        </authorList>
    </citation>
    <scope>NUCLEOTIDE SEQUENCE</scope>
    <source>
        <strain evidence="4">ALL</strain>
    </source>
</reference>
<evidence type="ECO:0000256" key="1">
    <source>
        <dbReference type="ARBA" id="ARBA00023157"/>
    </source>
</evidence>
<keyword evidence="2" id="KW-0732">Signal</keyword>
<dbReference type="InterPro" id="IPR008139">
    <property type="entry name" value="SaposinB_dom"/>
</dbReference>
<dbReference type="InterPro" id="IPR011001">
    <property type="entry name" value="Saposin-like"/>
</dbReference>
<dbReference type="AlphaFoldDB" id="A0A4U5NFH9"/>
<proteinExistence type="predicted"/>
<gene>
    <name evidence="4" type="ORF">L596_015318</name>
</gene>
<dbReference type="SUPFAM" id="SSF47862">
    <property type="entry name" value="Saposin"/>
    <property type="match status" value="1"/>
</dbReference>
<reference evidence="4" key="2">
    <citation type="journal article" date="2015" name="Genome Biol.">
        <title>Comparative genomics of Steinernema reveals deeply conserved gene regulatory networks.</title>
        <authorList>
            <person name="Dillman A.R."/>
            <person name="Macchietto M."/>
            <person name="Porter C.F."/>
            <person name="Rogers A."/>
            <person name="Williams B."/>
            <person name="Antoshechkin I."/>
            <person name="Lee M.M."/>
            <person name="Goodwin Z."/>
            <person name="Lu X."/>
            <person name="Lewis E.E."/>
            <person name="Goodrich-Blair H."/>
            <person name="Stock S.P."/>
            <person name="Adams B.J."/>
            <person name="Sternberg P.W."/>
            <person name="Mortazavi A."/>
        </authorList>
    </citation>
    <scope>NUCLEOTIDE SEQUENCE [LARGE SCALE GENOMIC DNA]</scope>
    <source>
        <strain evidence="4">ALL</strain>
    </source>
</reference>
<accession>A0A4U5NFH9</accession>
<dbReference type="Gene3D" id="1.10.225.10">
    <property type="entry name" value="Saposin-like"/>
    <property type="match status" value="1"/>
</dbReference>